<feature type="non-terminal residue" evidence="1">
    <location>
        <position position="1"/>
    </location>
</feature>
<protein>
    <submittedName>
        <fullName evidence="1">Uncharacterized protein</fullName>
    </submittedName>
</protein>
<comment type="caution">
    <text evidence="1">The sequence shown here is derived from an EMBL/GenBank/DDBJ whole genome shotgun (WGS) entry which is preliminary data.</text>
</comment>
<evidence type="ECO:0000313" key="2">
    <source>
        <dbReference type="Proteomes" id="UP001218188"/>
    </source>
</evidence>
<sequence length="66" mass="7436">DSELYSQLLFPKKHGFPLFRPQPFRDLSEAAQKTGTEIGDVGIVTRDGSFDPIFSILRATDDPLQR</sequence>
<evidence type="ECO:0000313" key="1">
    <source>
        <dbReference type="EMBL" id="KAJ7016324.1"/>
    </source>
</evidence>
<gene>
    <name evidence="1" type="ORF">C8F04DRAFT_930181</name>
</gene>
<name>A0AAD6RVZ9_9AGAR</name>
<reference evidence="1" key="1">
    <citation type="submission" date="2023-03" db="EMBL/GenBank/DDBJ databases">
        <title>Massive genome expansion in bonnet fungi (Mycena s.s.) driven by repeated elements and novel gene families across ecological guilds.</title>
        <authorList>
            <consortium name="Lawrence Berkeley National Laboratory"/>
            <person name="Harder C.B."/>
            <person name="Miyauchi S."/>
            <person name="Viragh M."/>
            <person name="Kuo A."/>
            <person name="Thoen E."/>
            <person name="Andreopoulos B."/>
            <person name="Lu D."/>
            <person name="Skrede I."/>
            <person name="Drula E."/>
            <person name="Henrissat B."/>
            <person name="Morin E."/>
            <person name="Kohler A."/>
            <person name="Barry K."/>
            <person name="LaButti K."/>
            <person name="Morin E."/>
            <person name="Salamov A."/>
            <person name="Lipzen A."/>
            <person name="Mereny Z."/>
            <person name="Hegedus B."/>
            <person name="Baldrian P."/>
            <person name="Stursova M."/>
            <person name="Weitz H."/>
            <person name="Taylor A."/>
            <person name="Grigoriev I.V."/>
            <person name="Nagy L.G."/>
            <person name="Martin F."/>
            <person name="Kauserud H."/>
        </authorList>
    </citation>
    <scope>NUCLEOTIDE SEQUENCE</scope>
    <source>
        <strain evidence="1">CBHHK200</strain>
    </source>
</reference>
<proteinExistence type="predicted"/>
<keyword evidence="2" id="KW-1185">Reference proteome</keyword>
<dbReference type="AlphaFoldDB" id="A0AAD6RVZ9"/>
<organism evidence="1 2">
    <name type="scientific">Mycena alexandri</name>
    <dbReference type="NCBI Taxonomy" id="1745969"/>
    <lineage>
        <taxon>Eukaryota</taxon>
        <taxon>Fungi</taxon>
        <taxon>Dikarya</taxon>
        <taxon>Basidiomycota</taxon>
        <taxon>Agaricomycotina</taxon>
        <taxon>Agaricomycetes</taxon>
        <taxon>Agaricomycetidae</taxon>
        <taxon>Agaricales</taxon>
        <taxon>Marasmiineae</taxon>
        <taxon>Mycenaceae</taxon>
        <taxon>Mycena</taxon>
    </lineage>
</organism>
<accession>A0AAD6RVZ9</accession>
<dbReference type="Proteomes" id="UP001218188">
    <property type="component" value="Unassembled WGS sequence"/>
</dbReference>
<feature type="non-terminal residue" evidence="1">
    <location>
        <position position="66"/>
    </location>
</feature>
<dbReference type="EMBL" id="JARJCM010000535">
    <property type="protein sequence ID" value="KAJ7016324.1"/>
    <property type="molecule type" value="Genomic_DNA"/>
</dbReference>